<feature type="region of interest" description="Disordered" evidence="1">
    <location>
        <begin position="278"/>
        <end position="438"/>
    </location>
</feature>
<accession>X6ML26</accession>
<evidence type="ECO:0000313" key="3">
    <source>
        <dbReference type="EMBL" id="ETO14718.1"/>
    </source>
</evidence>
<keyword evidence="2" id="KW-0812">Transmembrane</keyword>
<sequence>MAMSLKRNLESYRSWIETEDKKSVKTTRHNTIEMQSHDSNGGDSRPGTVTAVAVAVVSATNLDEEQAGKQDVARSQEQRQRDKEHTLMFVKEEVLYRLFPFMETMMTLFSAWAFRDTINVTLVALGAKPGTAVGISILWAYAISLLAVGLFYFYFYFFFLKKSWSITGGGRPSLFVYVHSQPLLSFSIGEYVIMRGCLKKKGMMFAVAMGHRMQAYSKEIRILRRKGIRFEYLYRVQRHQKEYMKVWLDEWDEHVAKGHIKTSDAYDNDDENNVENDIEEDDIANAKSDDKKNSGNIPNAESRGTLPEHGDHEIEMNSPKRESVIINKNDNDHDNNNNNNNNNNNDNDNNNDNQPKSIQSLPETEMDINLSPNMKMTTNANDKDGDEIPRPNSQSPKNEKPAKNGHAAIFSTPTVETKQPGHKSRPSLSEGPSPREMSRAMSVGNVKRRGAGHGPRQSVSVSVNEWYDHFRYQSLPNFVSALPELFNNNELLRQSLETQNRESFENKNDKEDNAN</sequence>
<feature type="transmembrane region" description="Helical" evidence="2">
    <location>
        <begin position="94"/>
        <end position="114"/>
    </location>
</feature>
<keyword evidence="4" id="KW-1185">Reference proteome</keyword>
<protein>
    <submittedName>
        <fullName evidence="3">Patatin family protein</fullName>
    </submittedName>
</protein>
<feature type="compositionally biased region" description="Polar residues" evidence="1">
    <location>
        <begin position="370"/>
        <end position="380"/>
    </location>
</feature>
<reference evidence="3 4" key="1">
    <citation type="journal article" date="2013" name="Curr. Biol.">
        <title>The Genome of the Foraminiferan Reticulomyxa filosa.</title>
        <authorList>
            <person name="Glockner G."/>
            <person name="Hulsmann N."/>
            <person name="Schleicher M."/>
            <person name="Noegel A.A."/>
            <person name="Eichinger L."/>
            <person name="Gallinger C."/>
            <person name="Pawlowski J."/>
            <person name="Sierra R."/>
            <person name="Euteneuer U."/>
            <person name="Pillet L."/>
            <person name="Moustafa A."/>
            <person name="Platzer M."/>
            <person name="Groth M."/>
            <person name="Szafranski K."/>
            <person name="Schliwa M."/>
        </authorList>
    </citation>
    <scope>NUCLEOTIDE SEQUENCE [LARGE SCALE GENOMIC DNA]</scope>
</reference>
<feature type="transmembrane region" description="Helical" evidence="2">
    <location>
        <begin position="134"/>
        <end position="157"/>
    </location>
</feature>
<dbReference type="AlphaFoldDB" id="X6ML26"/>
<comment type="caution">
    <text evidence="3">The sequence shown here is derived from an EMBL/GenBank/DDBJ whole genome shotgun (WGS) entry which is preliminary data.</text>
</comment>
<evidence type="ECO:0000256" key="1">
    <source>
        <dbReference type="SAM" id="MobiDB-lite"/>
    </source>
</evidence>
<organism evidence="3 4">
    <name type="scientific">Reticulomyxa filosa</name>
    <dbReference type="NCBI Taxonomy" id="46433"/>
    <lineage>
        <taxon>Eukaryota</taxon>
        <taxon>Sar</taxon>
        <taxon>Rhizaria</taxon>
        <taxon>Retaria</taxon>
        <taxon>Foraminifera</taxon>
        <taxon>Monothalamids</taxon>
        <taxon>Reticulomyxidae</taxon>
        <taxon>Reticulomyxa</taxon>
    </lineage>
</organism>
<proteinExistence type="predicted"/>
<dbReference type="Proteomes" id="UP000023152">
    <property type="component" value="Unassembled WGS sequence"/>
</dbReference>
<evidence type="ECO:0000256" key="2">
    <source>
        <dbReference type="SAM" id="Phobius"/>
    </source>
</evidence>
<dbReference type="EMBL" id="ASPP01019831">
    <property type="protein sequence ID" value="ETO14718.1"/>
    <property type="molecule type" value="Genomic_DNA"/>
</dbReference>
<name>X6ML26_RETFI</name>
<keyword evidence="2" id="KW-0472">Membrane</keyword>
<gene>
    <name evidence="3" type="ORF">RFI_22650</name>
</gene>
<feature type="region of interest" description="Disordered" evidence="1">
    <location>
        <begin position="23"/>
        <end position="46"/>
    </location>
</feature>
<evidence type="ECO:0000313" key="4">
    <source>
        <dbReference type="Proteomes" id="UP000023152"/>
    </source>
</evidence>
<keyword evidence="2" id="KW-1133">Transmembrane helix</keyword>
<feature type="compositionally biased region" description="Low complexity" evidence="1">
    <location>
        <begin position="336"/>
        <end position="353"/>
    </location>
</feature>
<feature type="non-terminal residue" evidence="3">
    <location>
        <position position="515"/>
    </location>
</feature>
<feature type="compositionally biased region" description="Polar residues" evidence="1">
    <location>
        <begin position="32"/>
        <end position="42"/>
    </location>
</feature>
<feature type="compositionally biased region" description="Basic and acidic residues" evidence="1">
    <location>
        <begin position="306"/>
        <end position="335"/>
    </location>
</feature>